<evidence type="ECO:0000313" key="1">
    <source>
        <dbReference type="EMBL" id="EJF91679.1"/>
    </source>
</evidence>
<dbReference type="Proteomes" id="UP000008952">
    <property type="component" value="Unassembled WGS sequence"/>
</dbReference>
<accession>J0R7G5</accession>
<dbReference type="EMBL" id="AIMB01000001">
    <property type="protein sequence ID" value="EJF91679.1"/>
    <property type="molecule type" value="Genomic_DNA"/>
</dbReference>
<evidence type="ECO:0000313" key="2">
    <source>
        <dbReference type="Proteomes" id="UP000008952"/>
    </source>
</evidence>
<dbReference type="HOGENOM" id="CLU_2876736_0_0_5"/>
<comment type="caution">
    <text evidence="1">The sequence shown here is derived from an EMBL/GenBank/DDBJ whole genome shotgun (WGS) entry which is preliminary data.</text>
</comment>
<name>J0R7G5_9HYPH</name>
<protein>
    <submittedName>
        <fullName evidence="1">Uncharacterized protein</fullName>
    </submittedName>
</protein>
<keyword evidence="2" id="KW-1185">Reference proteome</keyword>
<dbReference type="AlphaFoldDB" id="J0R7G5"/>
<organism evidence="1 2">
    <name type="scientific">Bartonella tamiae Th239</name>
    <dbReference type="NCBI Taxonomy" id="1094558"/>
    <lineage>
        <taxon>Bacteria</taxon>
        <taxon>Pseudomonadati</taxon>
        <taxon>Pseudomonadota</taxon>
        <taxon>Alphaproteobacteria</taxon>
        <taxon>Hyphomicrobiales</taxon>
        <taxon>Bartonellaceae</taxon>
        <taxon>Bartonella</taxon>
    </lineage>
</organism>
<sequence>MWIKIITPFEWRPTINQIYSYKVGYSYNVTKSCAEQAIKARAAKAIKAPSRQQKHSINKIVDQ</sequence>
<dbReference type="PATRIC" id="fig|1094558.3.peg.59"/>
<gene>
    <name evidence="1" type="ORF">ME5_00058</name>
</gene>
<reference evidence="1 2" key="1">
    <citation type="submission" date="2012-03" db="EMBL/GenBank/DDBJ databases">
        <title>The Genome Sequence of Bartonella tamiae Th239.</title>
        <authorList>
            <consortium name="The Broad Institute Genome Sequencing Platform"/>
            <consortium name="The Broad Institute Genome Sequencing Center for Infectious Disease"/>
            <person name="Feldgarden M."/>
            <person name="Kirby J."/>
            <person name="Kosoy M."/>
            <person name="Birtles R."/>
            <person name="Probert W.S."/>
            <person name="Chiaraviglio L."/>
            <person name="Young S.K."/>
            <person name="Zeng Q."/>
            <person name="Gargeya S."/>
            <person name="Fitzgerald M."/>
            <person name="Haas B."/>
            <person name="Abouelleil A."/>
            <person name="Alvarado L."/>
            <person name="Arachchi H.M."/>
            <person name="Berlin A."/>
            <person name="Chapman S.B."/>
            <person name="Gearin G."/>
            <person name="Goldberg J."/>
            <person name="Griggs A."/>
            <person name="Gujja S."/>
            <person name="Hansen M."/>
            <person name="Heiman D."/>
            <person name="Howarth C."/>
            <person name="Larimer J."/>
            <person name="Lui A."/>
            <person name="MacDonald P.J.P."/>
            <person name="McCowen C."/>
            <person name="Montmayeur A."/>
            <person name="Murphy C."/>
            <person name="Neiman D."/>
            <person name="Pearson M."/>
            <person name="Priest M."/>
            <person name="Roberts A."/>
            <person name="Saif S."/>
            <person name="Shea T."/>
            <person name="Sisk P."/>
            <person name="Stolte C."/>
            <person name="Sykes S."/>
            <person name="Wortman J."/>
            <person name="Nusbaum C."/>
            <person name="Birren B."/>
        </authorList>
    </citation>
    <scope>NUCLEOTIDE SEQUENCE [LARGE SCALE GENOMIC DNA]</scope>
    <source>
        <strain evidence="1 2">Th239</strain>
    </source>
</reference>
<dbReference type="STRING" id="1094558.ME5_00058"/>
<proteinExistence type="predicted"/>
<dbReference type="RefSeq" id="WP_008037320.1">
    <property type="nucleotide sequence ID" value="NZ_JH725147.1"/>
</dbReference>